<organism evidence="3">
    <name type="scientific">Candidatus Nitricoxidivorans perseverans</name>
    <dbReference type="NCBI Taxonomy" id="2975601"/>
    <lineage>
        <taxon>Bacteria</taxon>
        <taxon>Pseudomonadati</taxon>
        <taxon>Pseudomonadota</taxon>
        <taxon>Betaproteobacteria</taxon>
        <taxon>Nitrosomonadales</taxon>
        <taxon>Sterolibacteriaceae</taxon>
        <taxon>Candidatus Nitricoxidivorans</taxon>
    </lineage>
</organism>
<feature type="domain" description="Prepilin type IV endopeptidase peptidase" evidence="2">
    <location>
        <begin position="23"/>
        <end position="125"/>
    </location>
</feature>
<keyword evidence="1" id="KW-1133">Transmembrane helix</keyword>
<dbReference type="Pfam" id="PF01478">
    <property type="entry name" value="Peptidase_A24"/>
    <property type="match status" value="1"/>
</dbReference>
<evidence type="ECO:0000313" key="3">
    <source>
        <dbReference type="EMBL" id="WIM05768.1"/>
    </source>
</evidence>
<dbReference type="EMBL" id="CP107246">
    <property type="protein sequence ID" value="WIM05768.1"/>
    <property type="molecule type" value="Genomic_DNA"/>
</dbReference>
<accession>A0AA49FLK4</accession>
<feature type="transmembrane region" description="Helical" evidence="1">
    <location>
        <begin position="46"/>
        <end position="64"/>
    </location>
</feature>
<dbReference type="InterPro" id="IPR000045">
    <property type="entry name" value="Prepilin_IV_endopep_pep"/>
</dbReference>
<evidence type="ECO:0000256" key="1">
    <source>
        <dbReference type="SAM" id="Phobius"/>
    </source>
</evidence>
<dbReference type="GO" id="GO:0016020">
    <property type="term" value="C:membrane"/>
    <property type="evidence" value="ECO:0007669"/>
    <property type="project" value="InterPro"/>
</dbReference>
<dbReference type="GO" id="GO:0004190">
    <property type="term" value="F:aspartic-type endopeptidase activity"/>
    <property type="evidence" value="ECO:0007669"/>
    <property type="project" value="InterPro"/>
</dbReference>
<dbReference type="AlphaFoldDB" id="A0AA49FLK4"/>
<feature type="transmembrane region" description="Helical" evidence="1">
    <location>
        <begin position="71"/>
        <end position="87"/>
    </location>
</feature>
<name>A0AA49FLK4_9PROT</name>
<keyword evidence="1" id="KW-0812">Transmembrane</keyword>
<keyword evidence="1" id="KW-0472">Membrane</keyword>
<dbReference type="Proteomes" id="UP001234916">
    <property type="component" value="Chromosome"/>
</dbReference>
<evidence type="ECO:0000259" key="2">
    <source>
        <dbReference type="Pfam" id="PF01478"/>
    </source>
</evidence>
<reference evidence="3" key="1">
    <citation type="journal article" date="2023" name="Nat. Microbiol.">
        <title>Enrichment and characterization of a nitric oxide-reducing microbial community in a continuous bioreactor.</title>
        <authorList>
            <person name="Garrido-Amador P."/>
            <person name="Stortenbeker N."/>
            <person name="Wessels H.J.C.T."/>
            <person name="Speth D.R."/>
            <person name="Garcia-Heredia I."/>
            <person name="Kartal B."/>
        </authorList>
    </citation>
    <scope>NUCLEOTIDE SEQUENCE</scope>
    <source>
        <strain evidence="3">MAG1</strain>
    </source>
</reference>
<feature type="transmembrane region" description="Helical" evidence="1">
    <location>
        <begin position="140"/>
        <end position="158"/>
    </location>
</feature>
<dbReference type="Gene3D" id="1.20.120.1220">
    <property type="match status" value="1"/>
</dbReference>
<sequence>MSGIVPALAAAPVAGPPGWSAAAVLWAFALGYWDIQWRRLPNAMTLGAVLAGLASWGFTGASSLGATGKSMLLGAALALLLTLPGYFSRQLGGGDVKLLLAVAVLGGVQATLTTFVVGALAAVGWLVLSLRIGLPTTGRRLPFGAALALGFAVAVISGQTGDLAWLR</sequence>
<proteinExistence type="predicted"/>
<feature type="transmembrane region" description="Helical" evidence="1">
    <location>
        <begin position="99"/>
        <end position="128"/>
    </location>
</feature>
<gene>
    <name evidence="3" type="ORF">OHM77_00335</name>
</gene>
<dbReference type="KEGG" id="npv:OHM77_00335"/>
<protein>
    <submittedName>
        <fullName evidence="3">A24 family peptidase</fullName>
    </submittedName>
</protein>